<dbReference type="AlphaFoldDB" id="A0A1X7FKY3"/>
<proteinExistence type="predicted"/>
<keyword evidence="2" id="KW-0812">Transmembrane</keyword>
<name>A0A1X7FKY3_TRICW</name>
<dbReference type="Pfam" id="PF20455">
    <property type="entry name" value="DUF6708"/>
    <property type="match status" value="1"/>
</dbReference>
<reference evidence="5" key="1">
    <citation type="submission" date="2017-04" db="EMBL/GenBank/DDBJ databases">
        <authorList>
            <person name="Varghese N."/>
            <person name="Submissions S."/>
        </authorList>
    </citation>
    <scope>NUCLEOTIDE SEQUENCE [LARGE SCALE GENOMIC DNA]</scope>
    <source>
        <strain evidence="5">Ballard 720</strain>
    </source>
</reference>
<dbReference type="STRING" id="28094.SAMN06295900_109162"/>
<sequence>MDERLIKKCVGYPVPAWDLAHRLPIDRPVGPDMWDTGTVFKINSTYMDVTEPSFLEKQWFATGVILAAIFMGMGPYIYGFTHANGSSGDFLMDCLAILAVVIFGAVVFKLGQGLFFGLRFRPIRFHRNAGTVYAIRSRRFFAKPGDGDPVWEAPWNTESIFCLHKEVTQFNTVYHIRHYTVDQKNNVTRVFSIGREWTGASEVELALAQWNYWCKYMNDGPATLPKPMLFHTERETPRESFLFSLYGMGLRAPIAWRIITMPFILVFTVSRILANATCRAPIWPESIEKQSMLEAEDPYAEPSKGTPVGWGETVLAQQRGDYPNDPKGRVEGWNGEPDGRLHAAEWLKNPSVKRTRHPVQATF</sequence>
<evidence type="ECO:0000256" key="2">
    <source>
        <dbReference type="SAM" id="Phobius"/>
    </source>
</evidence>
<protein>
    <recommendedName>
        <fullName evidence="3">DUF6708 domain-containing protein</fullName>
    </recommendedName>
</protein>
<evidence type="ECO:0000256" key="1">
    <source>
        <dbReference type="SAM" id="MobiDB-lite"/>
    </source>
</evidence>
<keyword evidence="2" id="KW-0472">Membrane</keyword>
<dbReference type="OrthoDB" id="8915060at2"/>
<dbReference type="EMBL" id="FXAH01000009">
    <property type="protein sequence ID" value="SMF53961.1"/>
    <property type="molecule type" value="Genomic_DNA"/>
</dbReference>
<feature type="region of interest" description="Disordered" evidence="1">
    <location>
        <begin position="318"/>
        <end position="337"/>
    </location>
</feature>
<organism evidence="4 5">
    <name type="scientific">Trinickia caryophylli</name>
    <name type="common">Paraburkholderia caryophylli</name>
    <dbReference type="NCBI Taxonomy" id="28094"/>
    <lineage>
        <taxon>Bacteria</taxon>
        <taxon>Pseudomonadati</taxon>
        <taxon>Pseudomonadota</taxon>
        <taxon>Betaproteobacteria</taxon>
        <taxon>Burkholderiales</taxon>
        <taxon>Burkholderiaceae</taxon>
        <taxon>Trinickia</taxon>
    </lineage>
</organism>
<dbReference type="InterPro" id="IPR046554">
    <property type="entry name" value="DUF6708"/>
</dbReference>
<accession>A0A1X7FKY3</accession>
<evidence type="ECO:0000313" key="4">
    <source>
        <dbReference type="EMBL" id="SMF53961.1"/>
    </source>
</evidence>
<keyword evidence="5" id="KW-1185">Reference proteome</keyword>
<evidence type="ECO:0000313" key="5">
    <source>
        <dbReference type="Proteomes" id="UP000192911"/>
    </source>
</evidence>
<dbReference type="Proteomes" id="UP000192911">
    <property type="component" value="Unassembled WGS sequence"/>
</dbReference>
<feature type="transmembrane region" description="Helical" evidence="2">
    <location>
        <begin position="90"/>
        <end position="118"/>
    </location>
</feature>
<gene>
    <name evidence="4" type="ORF">SAMN06295900_109162</name>
</gene>
<evidence type="ECO:0000259" key="3">
    <source>
        <dbReference type="Pfam" id="PF20455"/>
    </source>
</evidence>
<feature type="domain" description="DUF6708" evidence="3">
    <location>
        <begin position="106"/>
        <end position="293"/>
    </location>
</feature>
<feature type="transmembrane region" description="Helical" evidence="2">
    <location>
        <begin position="59"/>
        <end position="78"/>
    </location>
</feature>
<dbReference type="RefSeq" id="WP_085228702.1">
    <property type="nucleotide sequence ID" value="NZ_BSQD01000009.1"/>
</dbReference>
<keyword evidence="2" id="KW-1133">Transmembrane helix</keyword>